<dbReference type="Pfam" id="PF05504">
    <property type="entry name" value="Spore_GerAC"/>
    <property type="match status" value="1"/>
</dbReference>
<dbReference type="EMBL" id="MLQS01000023">
    <property type="protein sequence ID" value="OIJ18948.1"/>
    <property type="molecule type" value="Genomic_DNA"/>
</dbReference>
<evidence type="ECO:0000256" key="1">
    <source>
        <dbReference type="ARBA" id="ARBA00004635"/>
    </source>
</evidence>
<evidence type="ECO:0000256" key="5">
    <source>
        <dbReference type="ARBA" id="ARBA00023136"/>
    </source>
</evidence>
<evidence type="ECO:0000259" key="8">
    <source>
        <dbReference type="Pfam" id="PF05504"/>
    </source>
</evidence>
<keyword evidence="6" id="KW-0564">Palmitate</keyword>
<evidence type="ECO:0000313" key="11">
    <source>
        <dbReference type="Proteomes" id="UP000180057"/>
    </source>
</evidence>
<dbReference type="GO" id="GO:0009847">
    <property type="term" value="P:spore germination"/>
    <property type="evidence" value="ECO:0007669"/>
    <property type="project" value="InterPro"/>
</dbReference>
<comment type="caution">
    <text evidence="10">The sequence shown here is derived from an EMBL/GenBank/DDBJ whole genome shotgun (WGS) entry which is preliminary data.</text>
</comment>
<organism evidence="10 11">
    <name type="scientific">Anaerobacillus alkalidiazotrophicus</name>
    <dbReference type="NCBI Taxonomy" id="472963"/>
    <lineage>
        <taxon>Bacteria</taxon>
        <taxon>Bacillati</taxon>
        <taxon>Bacillota</taxon>
        <taxon>Bacilli</taxon>
        <taxon>Bacillales</taxon>
        <taxon>Bacillaceae</taxon>
        <taxon>Anaerobacillus</taxon>
    </lineage>
</organism>
<evidence type="ECO:0000256" key="3">
    <source>
        <dbReference type="ARBA" id="ARBA00022544"/>
    </source>
</evidence>
<gene>
    <name evidence="10" type="ORF">BKP45_14565</name>
</gene>
<dbReference type="STRING" id="472963.BKP45_14565"/>
<keyword evidence="11" id="KW-1185">Reference proteome</keyword>
<dbReference type="Proteomes" id="UP000180057">
    <property type="component" value="Unassembled WGS sequence"/>
</dbReference>
<comment type="similarity">
    <text evidence="2">Belongs to the GerABKC lipoprotein family.</text>
</comment>
<dbReference type="InterPro" id="IPR008844">
    <property type="entry name" value="Spore_GerAC-like"/>
</dbReference>
<dbReference type="NCBIfam" id="TIGR02887">
    <property type="entry name" value="spore_ger_x_C"/>
    <property type="match status" value="1"/>
</dbReference>
<evidence type="ECO:0000256" key="2">
    <source>
        <dbReference type="ARBA" id="ARBA00007886"/>
    </source>
</evidence>
<keyword evidence="7" id="KW-0449">Lipoprotein</keyword>
<dbReference type="GO" id="GO:0016020">
    <property type="term" value="C:membrane"/>
    <property type="evidence" value="ECO:0007669"/>
    <property type="project" value="UniProtKB-SubCell"/>
</dbReference>
<dbReference type="Pfam" id="PF25198">
    <property type="entry name" value="Spore_GerAC_N"/>
    <property type="match status" value="1"/>
</dbReference>
<keyword evidence="4" id="KW-0732">Signal</keyword>
<dbReference type="InterPro" id="IPR057336">
    <property type="entry name" value="GerAC_N"/>
</dbReference>
<keyword evidence="5" id="KW-0472">Membrane</keyword>
<dbReference type="Gene3D" id="3.30.300.210">
    <property type="entry name" value="Nutrient germinant receptor protein C, domain 3"/>
    <property type="match status" value="1"/>
</dbReference>
<evidence type="ECO:0000313" key="10">
    <source>
        <dbReference type="EMBL" id="OIJ18948.1"/>
    </source>
</evidence>
<dbReference type="PROSITE" id="PS51257">
    <property type="entry name" value="PROKAR_LIPOPROTEIN"/>
    <property type="match status" value="1"/>
</dbReference>
<reference evidence="10 11" key="1">
    <citation type="submission" date="2016-10" db="EMBL/GenBank/DDBJ databases">
        <title>Draft genome sequences of four alkaliphilic bacteria belonging to the Anaerobacillus genus.</title>
        <authorList>
            <person name="Bassil N.M."/>
            <person name="Lloyd J.R."/>
        </authorList>
    </citation>
    <scope>NUCLEOTIDE SEQUENCE [LARGE SCALE GENOMIC DNA]</scope>
    <source>
        <strain evidence="10 11">DSM 22531</strain>
    </source>
</reference>
<comment type="subcellular location">
    <subcellularLocation>
        <location evidence="1">Membrane</location>
        <topology evidence="1">Lipid-anchor</topology>
    </subcellularLocation>
</comment>
<dbReference type="AlphaFoldDB" id="A0A1S2M2J3"/>
<accession>A0A1S2M2J3</accession>
<evidence type="ECO:0000256" key="7">
    <source>
        <dbReference type="ARBA" id="ARBA00023288"/>
    </source>
</evidence>
<dbReference type="InterPro" id="IPR038501">
    <property type="entry name" value="Spore_GerAC_C_sf"/>
</dbReference>
<feature type="domain" description="Spore germination GerAC-like C-terminal" evidence="8">
    <location>
        <begin position="202"/>
        <end position="369"/>
    </location>
</feature>
<keyword evidence="3" id="KW-0309">Germination</keyword>
<evidence type="ECO:0000256" key="6">
    <source>
        <dbReference type="ARBA" id="ARBA00023139"/>
    </source>
</evidence>
<evidence type="ECO:0000259" key="9">
    <source>
        <dbReference type="Pfam" id="PF25198"/>
    </source>
</evidence>
<feature type="domain" description="Spore germination protein N-terminal" evidence="9">
    <location>
        <begin position="23"/>
        <end position="193"/>
    </location>
</feature>
<dbReference type="PANTHER" id="PTHR35789:SF1">
    <property type="entry name" value="SPORE GERMINATION PROTEIN B3"/>
    <property type="match status" value="1"/>
</dbReference>
<dbReference type="RefSeq" id="WP_071390426.1">
    <property type="nucleotide sequence ID" value="NZ_MLQS01000023.1"/>
</dbReference>
<sequence>MRKLILLQYLLVVLVTTGCAQDRIVEELGFIHSIGYDLNEAENAKKEGVLIITAAFPQVAPTAKSDREILTTIAHTSKEGKEIMARKTERILVSGQLRTALFSNQLAEIGILDTIDTLKRDHTIGLNVKIITVNGSTKELLFGEYPNHPRTDRYIYELIEKDAQTHVTVDTSLYHFLRDYHDDGIDPITPYIKQGSDEIIIDGIALYKGDRFVYNLDPKASRVFKMLHGEYLGGDITTEINLKNEEKKAYLYITFSTLESSRKVDVQSPSQITINIEVKGDIEEYTGQLELSDDEVQKEIERKLAKFIEKSSEKIIEIMQEYHVDNLGIGQYVRNSCNYKEWKEMNWSEEVYPEAEINVNVIAKLKGFGSVK</sequence>
<name>A0A1S2M2J3_9BACI</name>
<protein>
    <submittedName>
        <fullName evidence="10">Uncharacterized protein</fullName>
    </submittedName>
</protein>
<dbReference type="PANTHER" id="PTHR35789">
    <property type="entry name" value="SPORE GERMINATION PROTEIN B3"/>
    <property type="match status" value="1"/>
</dbReference>
<dbReference type="InterPro" id="IPR046953">
    <property type="entry name" value="Spore_GerAC-like_C"/>
</dbReference>
<evidence type="ECO:0000256" key="4">
    <source>
        <dbReference type="ARBA" id="ARBA00022729"/>
    </source>
</evidence>
<proteinExistence type="inferred from homology"/>